<name>A0A815Z0Z7_9BILA</name>
<dbReference type="AlphaFoldDB" id="A0A815Z0Z7"/>
<comment type="caution">
    <text evidence="2">The sequence shown here is derived from an EMBL/GenBank/DDBJ whole genome shotgun (WGS) entry which is preliminary data.</text>
</comment>
<evidence type="ECO:0000313" key="3">
    <source>
        <dbReference type="Proteomes" id="UP000663870"/>
    </source>
</evidence>
<organism evidence="2 3">
    <name type="scientific">Rotaria sordida</name>
    <dbReference type="NCBI Taxonomy" id="392033"/>
    <lineage>
        <taxon>Eukaryota</taxon>
        <taxon>Metazoa</taxon>
        <taxon>Spiralia</taxon>
        <taxon>Gnathifera</taxon>
        <taxon>Rotifera</taxon>
        <taxon>Eurotatoria</taxon>
        <taxon>Bdelloidea</taxon>
        <taxon>Philodinida</taxon>
        <taxon>Philodinidae</taxon>
        <taxon>Rotaria</taxon>
    </lineage>
</organism>
<keyword evidence="3" id="KW-1185">Reference proteome</keyword>
<sequence length="90" mass="10052">MIVGALVLIIFLFYAYKRCRTILKLAEQQEHASQRAHTHVPSMTPAYPPPYSHISNSSVHQPLQQYTSLLLSPTRKLTTSPLAPPTPIVS</sequence>
<dbReference type="Proteomes" id="UP000663854">
    <property type="component" value="Unassembled WGS sequence"/>
</dbReference>
<dbReference type="EMBL" id="CAJNOL010004002">
    <property type="protein sequence ID" value="CAF1578810.1"/>
    <property type="molecule type" value="Genomic_DNA"/>
</dbReference>
<protein>
    <submittedName>
        <fullName evidence="2">Uncharacterized protein</fullName>
    </submittedName>
</protein>
<accession>A0A815Z0Z7</accession>
<reference evidence="2" key="1">
    <citation type="submission" date="2021-02" db="EMBL/GenBank/DDBJ databases">
        <authorList>
            <person name="Nowell W R."/>
        </authorList>
    </citation>
    <scope>NUCLEOTIDE SEQUENCE</scope>
</reference>
<evidence type="ECO:0000313" key="1">
    <source>
        <dbReference type="EMBL" id="CAF1308405.1"/>
    </source>
</evidence>
<proteinExistence type="predicted"/>
<evidence type="ECO:0000313" key="2">
    <source>
        <dbReference type="EMBL" id="CAF1578810.1"/>
    </source>
</evidence>
<dbReference type="Proteomes" id="UP000663870">
    <property type="component" value="Unassembled WGS sequence"/>
</dbReference>
<gene>
    <name evidence="2" type="ORF">JXQ802_LOCUS45991</name>
    <name evidence="1" type="ORF">PYM288_LOCUS30284</name>
</gene>
<dbReference type="EMBL" id="CAJNOH010002746">
    <property type="protein sequence ID" value="CAF1308405.1"/>
    <property type="molecule type" value="Genomic_DNA"/>
</dbReference>